<dbReference type="Gene3D" id="3.40.50.10540">
    <property type="entry name" value="Crotonobetainyl-coa:carnitine coa-transferase, domain 1"/>
    <property type="match status" value="1"/>
</dbReference>
<dbReference type="SUPFAM" id="SSF89796">
    <property type="entry name" value="CoA-transferase family III (CaiB/BaiF)"/>
    <property type="match status" value="1"/>
</dbReference>
<evidence type="ECO:0000313" key="1">
    <source>
        <dbReference type="EMBL" id="PCH61467.1"/>
    </source>
</evidence>
<accession>A0A2A4MNY7</accession>
<dbReference type="PANTHER" id="PTHR48228">
    <property type="entry name" value="SUCCINYL-COA--D-CITRAMALATE COA-TRANSFERASE"/>
    <property type="match status" value="1"/>
</dbReference>
<dbReference type="EMBL" id="NVQR01000066">
    <property type="protein sequence ID" value="PCH61467.1"/>
    <property type="molecule type" value="Genomic_DNA"/>
</dbReference>
<dbReference type="GO" id="GO:0003824">
    <property type="term" value="F:catalytic activity"/>
    <property type="evidence" value="ECO:0007669"/>
    <property type="project" value="InterPro"/>
</dbReference>
<protein>
    <submittedName>
        <fullName evidence="1">Carnitine dehydratase</fullName>
    </submittedName>
</protein>
<dbReference type="PANTHER" id="PTHR48228:SF5">
    <property type="entry name" value="ALPHA-METHYLACYL-COA RACEMASE"/>
    <property type="match status" value="1"/>
</dbReference>
<evidence type="ECO:0000313" key="2">
    <source>
        <dbReference type="Proteomes" id="UP000218172"/>
    </source>
</evidence>
<proteinExistence type="predicted"/>
<gene>
    <name evidence="1" type="ORF">COC19_04705</name>
</gene>
<reference evidence="2" key="1">
    <citation type="submission" date="2017-08" db="EMBL/GenBank/DDBJ databases">
        <title>A dynamic microbial community with high functional redundancy inhabits the cold, oxic subseafloor aquifer.</title>
        <authorList>
            <person name="Tully B.J."/>
            <person name="Wheat C.G."/>
            <person name="Glazer B.T."/>
            <person name="Huber J.A."/>
        </authorList>
    </citation>
    <scope>NUCLEOTIDE SEQUENCE [LARGE SCALE GENOMIC DNA]</scope>
</reference>
<organism evidence="1 2">
    <name type="scientific">SAR86 cluster bacterium</name>
    <dbReference type="NCBI Taxonomy" id="2030880"/>
    <lineage>
        <taxon>Bacteria</taxon>
        <taxon>Pseudomonadati</taxon>
        <taxon>Pseudomonadota</taxon>
        <taxon>Gammaproteobacteria</taxon>
        <taxon>SAR86 cluster</taxon>
    </lineage>
</organism>
<dbReference type="InterPro" id="IPR023606">
    <property type="entry name" value="CoA-Trfase_III_dom_1_sf"/>
</dbReference>
<dbReference type="Proteomes" id="UP000218172">
    <property type="component" value="Unassembled WGS sequence"/>
</dbReference>
<dbReference type="Pfam" id="PF02515">
    <property type="entry name" value="CoA_transf_3"/>
    <property type="match status" value="1"/>
</dbReference>
<dbReference type="InterPro" id="IPR044855">
    <property type="entry name" value="CoA-Trfase_III_dom3_sf"/>
</dbReference>
<dbReference type="InterPro" id="IPR003673">
    <property type="entry name" value="CoA-Trfase_fam_III"/>
</dbReference>
<dbReference type="Gene3D" id="3.30.1540.10">
    <property type="entry name" value="formyl-coa transferase, domain 3"/>
    <property type="match status" value="1"/>
</dbReference>
<comment type="caution">
    <text evidence="1">The sequence shown here is derived from an EMBL/GenBank/DDBJ whole genome shotgun (WGS) entry which is preliminary data.</text>
</comment>
<dbReference type="InterPro" id="IPR050509">
    <property type="entry name" value="CoA-transferase_III"/>
</dbReference>
<dbReference type="AlphaFoldDB" id="A0A2A4MNY7"/>
<name>A0A2A4MNY7_9GAMM</name>
<sequence length="375" mass="40580">MGPLKGIRVLEMAGIGPGPFCAMMLSDMGAEVIRIDRRSLKGTGSRQHILNRGRRSLALDLKKPEAIETVLTMIETADVIIEGFRPGVMERLGLSPQTCLARNKKLIFGRMTGWGQTGPMAQAAGHDINYISLAGALHSMGDADRAPTPPLNLVGDFGGGAMYLLSGILAALIERNTSGQGQVIDAAMTDGTASLMSPIYGLKAMDMWTNQRADNKLDGGAHFYSSYTCSDGKFISIGSIEPQFYALLLDKCGIDDPEFLAQQDQSKWPELKQKLSALFKTKTRAHWCELMENTDVCFAPILDMDEAPQHPHNIARETFVEVEGVTQPAPAPRFSRSTTAIQSGPAIVGEHNEAVLQDWGFSAQQIDALSSAEAI</sequence>